<feature type="chain" id="PRO_5046591302" description="Lipoprotein" evidence="1">
    <location>
        <begin position="24"/>
        <end position="231"/>
    </location>
</feature>
<keyword evidence="3" id="KW-1185">Reference proteome</keyword>
<gene>
    <name evidence="2" type="ORF">QWF21_07440</name>
</gene>
<accession>A0ABU7JEF5</accession>
<evidence type="ECO:0000313" key="2">
    <source>
        <dbReference type="EMBL" id="MEE2024077.1"/>
    </source>
</evidence>
<name>A0ABU7JEF5_9GAMM</name>
<protein>
    <recommendedName>
        <fullName evidence="4">Lipoprotein</fullName>
    </recommendedName>
</protein>
<organism evidence="2 3">
    <name type="scientific">Alkalimonas mucilaginosa</name>
    <dbReference type="NCBI Taxonomy" id="3057676"/>
    <lineage>
        <taxon>Bacteria</taxon>
        <taxon>Pseudomonadati</taxon>
        <taxon>Pseudomonadota</taxon>
        <taxon>Gammaproteobacteria</taxon>
        <taxon>Alkalimonas</taxon>
    </lineage>
</organism>
<keyword evidence="1" id="KW-0732">Signal</keyword>
<comment type="caution">
    <text evidence="2">The sequence shown here is derived from an EMBL/GenBank/DDBJ whole genome shotgun (WGS) entry which is preliminary data.</text>
</comment>
<evidence type="ECO:0000313" key="3">
    <source>
        <dbReference type="Proteomes" id="UP001339167"/>
    </source>
</evidence>
<evidence type="ECO:0008006" key="4">
    <source>
        <dbReference type="Google" id="ProtNLM"/>
    </source>
</evidence>
<sequence length="231" mass="26538">MMRNCLRWYALVPLLLLVSCAQPTVHLNHRYLDAQQTSVLVTALQQQGLRVELNQHPFPARVSENTLIYSPMLRNPEATASRLQQALDDTGWHLRDNRLLVESNQWFTRDNLGLFLVPAGVQVHGGRSAVDFAHPYSAEDCDFDYRLNLQPDGRMVFESDNPAYPSFQANWRLTGYPYLQLYQEQPYLNFYYQIERSDSRDAIGKAAITRLLPLSTPVRLPACSLVHGVRY</sequence>
<dbReference type="RefSeq" id="WP_330087413.1">
    <property type="nucleotide sequence ID" value="NZ_JAUGZK010000004.1"/>
</dbReference>
<dbReference type="PROSITE" id="PS51257">
    <property type="entry name" value="PROKAR_LIPOPROTEIN"/>
    <property type="match status" value="1"/>
</dbReference>
<feature type="signal peptide" evidence="1">
    <location>
        <begin position="1"/>
        <end position="23"/>
    </location>
</feature>
<reference evidence="2 3" key="1">
    <citation type="submission" date="2023-06" db="EMBL/GenBank/DDBJ databases">
        <title>Alkalimonas sp., MEB004 an alkaliphilic bacterium isolated from Lonar Lake, India.</title>
        <authorList>
            <person name="Joshi A."/>
            <person name="Thite S."/>
        </authorList>
    </citation>
    <scope>NUCLEOTIDE SEQUENCE [LARGE SCALE GENOMIC DNA]</scope>
    <source>
        <strain evidence="2 3">MEB004</strain>
    </source>
</reference>
<proteinExistence type="predicted"/>
<dbReference type="Proteomes" id="UP001339167">
    <property type="component" value="Unassembled WGS sequence"/>
</dbReference>
<evidence type="ECO:0000256" key="1">
    <source>
        <dbReference type="SAM" id="SignalP"/>
    </source>
</evidence>
<dbReference type="EMBL" id="JAUGZK010000004">
    <property type="protein sequence ID" value="MEE2024077.1"/>
    <property type="molecule type" value="Genomic_DNA"/>
</dbReference>